<dbReference type="EMBL" id="WFIY01000004">
    <property type="protein sequence ID" value="MUM65918.1"/>
    <property type="molecule type" value="Genomic_DNA"/>
</dbReference>
<keyword evidence="3" id="KW-1185">Reference proteome</keyword>
<gene>
    <name evidence="2" type="ORF">D1867_11875</name>
</gene>
<dbReference type="Proteomes" id="UP000440125">
    <property type="component" value="Unassembled WGS sequence"/>
</dbReference>
<evidence type="ECO:0000313" key="3">
    <source>
        <dbReference type="Proteomes" id="UP000440125"/>
    </source>
</evidence>
<comment type="caution">
    <text evidence="2">The sequence shown here is derived from an EMBL/GenBank/DDBJ whole genome shotgun (WGS) entry which is preliminary data.</text>
</comment>
<dbReference type="AlphaFoldDB" id="A0A6A9QPT7"/>
<organism evidence="2 3">
    <name type="scientific">Acidianus infernus</name>
    <dbReference type="NCBI Taxonomy" id="12915"/>
    <lineage>
        <taxon>Archaea</taxon>
        <taxon>Thermoproteota</taxon>
        <taxon>Thermoprotei</taxon>
        <taxon>Sulfolobales</taxon>
        <taxon>Sulfolobaceae</taxon>
        <taxon>Acidianus</taxon>
    </lineage>
</organism>
<keyword evidence="1" id="KW-0812">Transmembrane</keyword>
<name>A0A6A9QPT7_ACIIN</name>
<evidence type="ECO:0000313" key="2">
    <source>
        <dbReference type="EMBL" id="MUM65918.1"/>
    </source>
</evidence>
<keyword evidence="1" id="KW-1133">Transmembrane helix</keyword>
<evidence type="ECO:0000256" key="1">
    <source>
        <dbReference type="SAM" id="Phobius"/>
    </source>
</evidence>
<dbReference type="RefSeq" id="WP_155864307.1">
    <property type="nucleotide sequence ID" value="NZ_WFIY01000004.1"/>
</dbReference>
<dbReference type="OrthoDB" id="41698at2157"/>
<feature type="transmembrane region" description="Helical" evidence="1">
    <location>
        <begin position="301"/>
        <end position="320"/>
    </location>
</feature>
<protein>
    <recommendedName>
        <fullName evidence="4">Thermopsin</fullName>
    </recommendedName>
</protein>
<reference evidence="2 3" key="1">
    <citation type="submission" date="2019-10" db="EMBL/GenBank/DDBJ databases">
        <title>Genome Sequences from Six Type Strain Members of the Archaeal Family Sulfolobaceae: Acidianus ambivalens, Acidianus infernus, Metallosphaera prunae, Stygiolobus azoricus, Sulfolobus metallicus, and Sulfurisphaera ohwakuensis.</title>
        <authorList>
            <person name="Counts J.A."/>
            <person name="Kelly R.M."/>
        </authorList>
    </citation>
    <scope>NUCLEOTIDE SEQUENCE [LARGE SCALE GENOMIC DNA]</scope>
    <source>
        <strain evidence="2 3">DSM 3191</strain>
    </source>
</reference>
<keyword evidence="1" id="KW-0472">Membrane</keyword>
<sequence length="325" mass="35897">MRLLLLLLTLTITLLSSVSPFTASVFVQYPKEVILGSKIPINFSLTQQEINSTAFPFISAGVREVSEEPLILEGAGIAGSFAVFKINSSSQVVVITFIGKDNTFLWWDPGIVVYGGNFNPHVSDLSQEDFTAVLIPFTGRLLVHTPSKGWFALSCSFPSIAPQRDGWINVTKPFSYTAILEDVNGSICVKYVILNGEKYIVDYQTPIPWNFTYVGVRIDPSTVTVCGFYVTIPSPHQPYVVYVNGKEYTKGYTNSLGEGSFSLTVSSPFMIVNISFPSAHVFCVITISAQRDANIHVEYPILQYVLLGVSVVLVAISIIWRKRLQ</sequence>
<accession>A0A6A9QPT7</accession>
<evidence type="ECO:0008006" key="4">
    <source>
        <dbReference type="Google" id="ProtNLM"/>
    </source>
</evidence>
<proteinExistence type="predicted"/>